<proteinExistence type="predicted"/>
<protein>
    <recommendedName>
        <fullName evidence="1">Helix-turn-helix domain-containing protein</fullName>
    </recommendedName>
</protein>
<evidence type="ECO:0000313" key="2">
    <source>
        <dbReference type="EMBL" id="PKZ69263.1"/>
    </source>
</evidence>
<accession>A0A2I1RJF7</accession>
<name>A0A2I1RJF7_FAUOS</name>
<dbReference type="Proteomes" id="UP000234914">
    <property type="component" value="Unassembled WGS sequence"/>
</dbReference>
<gene>
    <name evidence="2" type="ORF">CYJ96_03790</name>
</gene>
<dbReference type="Gene3D" id="1.10.1660.10">
    <property type="match status" value="1"/>
</dbReference>
<reference evidence="2 3" key="1">
    <citation type="submission" date="2017-12" db="EMBL/GenBank/DDBJ databases">
        <title>Phylogenetic diversity of female urinary microbiome.</title>
        <authorList>
            <person name="Thomas-White K."/>
            <person name="Wolfe A.J."/>
        </authorList>
    </citation>
    <scope>NUCLEOTIDE SEQUENCE [LARGE SCALE GENOMIC DNA]</scope>
    <source>
        <strain evidence="2 3">UMB0416</strain>
    </source>
</reference>
<dbReference type="InterPro" id="IPR041657">
    <property type="entry name" value="HTH_17"/>
</dbReference>
<dbReference type="RefSeq" id="WP_101963989.1">
    <property type="nucleotide sequence ID" value="NZ_JAHXPO010000011.1"/>
</dbReference>
<evidence type="ECO:0000313" key="3">
    <source>
        <dbReference type="Proteomes" id="UP000234914"/>
    </source>
</evidence>
<evidence type="ECO:0000259" key="1">
    <source>
        <dbReference type="Pfam" id="PF12728"/>
    </source>
</evidence>
<dbReference type="InterPro" id="IPR009061">
    <property type="entry name" value="DNA-bd_dom_put_sf"/>
</dbReference>
<organism evidence="2 3">
    <name type="scientific">Faucicola osloensis</name>
    <name type="common">Moraxella osloensis</name>
    <dbReference type="NCBI Taxonomy" id="34062"/>
    <lineage>
        <taxon>Bacteria</taxon>
        <taxon>Pseudomonadati</taxon>
        <taxon>Pseudomonadota</taxon>
        <taxon>Gammaproteobacteria</taxon>
        <taxon>Moraxellales</taxon>
        <taxon>Moraxellaceae</taxon>
        <taxon>Faucicola</taxon>
    </lineage>
</organism>
<dbReference type="SUPFAM" id="SSF46955">
    <property type="entry name" value="Putative DNA-binding domain"/>
    <property type="match status" value="1"/>
</dbReference>
<dbReference type="Pfam" id="PF12728">
    <property type="entry name" value="HTH_17"/>
    <property type="match status" value="1"/>
</dbReference>
<sequence>MTYQVKTAIKTATPSDNPNTQPAPLDTLPTDGFIRVMPLAQRLGIHHQTLRRWWKNGLFPKPQHRNGILLFSNADVKEWIANQPQIIA</sequence>
<dbReference type="EMBL" id="PKJS01000004">
    <property type="protein sequence ID" value="PKZ69263.1"/>
    <property type="molecule type" value="Genomic_DNA"/>
</dbReference>
<dbReference type="AlphaFoldDB" id="A0A2I1RJF7"/>
<feature type="domain" description="Helix-turn-helix" evidence="1">
    <location>
        <begin position="40"/>
        <end position="83"/>
    </location>
</feature>
<comment type="caution">
    <text evidence="2">The sequence shown here is derived from an EMBL/GenBank/DDBJ whole genome shotgun (WGS) entry which is preliminary data.</text>
</comment>